<comment type="caution">
    <text evidence="2">The sequence shown here is derived from an EMBL/GenBank/DDBJ whole genome shotgun (WGS) entry which is preliminary data.</text>
</comment>
<feature type="compositionally biased region" description="Basic and acidic residues" evidence="1">
    <location>
        <begin position="61"/>
        <end position="70"/>
    </location>
</feature>
<dbReference type="AlphaFoldDB" id="A0A9N9A3T2"/>
<feature type="non-terminal residue" evidence="2">
    <location>
        <position position="122"/>
    </location>
</feature>
<gene>
    <name evidence="2" type="ORF">DERYTH_LOCUS3669</name>
</gene>
<proteinExistence type="predicted"/>
<accession>A0A9N9A3T2</accession>
<organism evidence="2 3">
    <name type="scientific">Dentiscutata erythropus</name>
    <dbReference type="NCBI Taxonomy" id="1348616"/>
    <lineage>
        <taxon>Eukaryota</taxon>
        <taxon>Fungi</taxon>
        <taxon>Fungi incertae sedis</taxon>
        <taxon>Mucoromycota</taxon>
        <taxon>Glomeromycotina</taxon>
        <taxon>Glomeromycetes</taxon>
        <taxon>Diversisporales</taxon>
        <taxon>Gigasporaceae</taxon>
        <taxon>Dentiscutata</taxon>
    </lineage>
</organism>
<name>A0A9N9A3T2_9GLOM</name>
<evidence type="ECO:0000313" key="2">
    <source>
        <dbReference type="EMBL" id="CAG8516875.1"/>
    </source>
</evidence>
<sequence length="122" mass="13961">KLDTSKDSKTIPIVASFMDHNEPVLAKDQGEEEREPKVNRFFVQRISGNIAKLAEHSSQSVKKDHEKENQPPKSQKKTKPTDNLDLKSNNSIYNMLLKILDRLNKLENQKRLLARGTLAYCS</sequence>
<dbReference type="Proteomes" id="UP000789405">
    <property type="component" value="Unassembled WGS sequence"/>
</dbReference>
<feature type="region of interest" description="Disordered" evidence="1">
    <location>
        <begin position="54"/>
        <end position="87"/>
    </location>
</feature>
<protein>
    <submittedName>
        <fullName evidence="2">407_t:CDS:1</fullName>
    </submittedName>
</protein>
<evidence type="ECO:0000313" key="3">
    <source>
        <dbReference type="Proteomes" id="UP000789405"/>
    </source>
</evidence>
<dbReference type="EMBL" id="CAJVPY010001322">
    <property type="protein sequence ID" value="CAG8516875.1"/>
    <property type="molecule type" value="Genomic_DNA"/>
</dbReference>
<evidence type="ECO:0000256" key="1">
    <source>
        <dbReference type="SAM" id="MobiDB-lite"/>
    </source>
</evidence>
<keyword evidence="3" id="KW-1185">Reference proteome</keyword>
<reference evidence="2" key="1">
    <citation type="submission" date="2021-06" db="EMBL/GenBank/DDBJ databases">
        <authorList>
            <person name="Kallberg Y."/>
            <person name="Tangrot J."/>
            <person name="Rosling A."/>
        </authorList>
    </citation>
    <scope>NUCLEOTIDE SEQUENCE</scope>
    <source>
        <strain evidence="2">MA453B</strain>
    </source>
</reference>